<dbReference type="HAMAP" id="MF_00484">
    <property type="entry name" value="Glycogen_synth"/>
    <property type="match status" value="1"/>
</dbReference>
<dbReference type="UniPathway" id="UPA00164"/>
<dbReference type="NCBIfam" id="NF001898">
    <property type="entry name" value="PRK00654.1-1"/>
    <property type="match status" value="1"/>
</dbReference>
<keyword evidence="4 7" id="KW-0328">Glycosyltransferase</keyword>
<evidence type="ECO:0000259" key="9">
    <source>
        <dbReference type="Pfam" id="PF08323"/>
    </source>
</evidence>
<dbReference type="CDD" id="cd03791">
    <property type="entry name" value="GT5_Glycogen_synthase_DULL1-like"/>
    <property type="match status" value="1"/>
</dbReference>
<evidence type="ECO:0000256" key="6">
    <source>
        <dbReference type="ARBA" id="ARBA00023056"/>
    </source>
</evidence>
<evidence type="ECO:0000256" key="3">
    <source>
        <dbReference type="ARBA" id="ARBA00010281"/>
    </source>
</evidence>
<evidence type="ECO:0000256" key="5">
    <source>
        <dbReference type="ARBA" id="ARBA00022679"/>
    </source>
</evidence>
<evidence type="ECO:0000256" key="7">
    <source>
        <dbReference type="HAMAP-Rule" id="MF_00484"/>
    </source>
</evidence>
<dbReference type="InterPro" id="IPR013534">
    <property type="entry name" value="Starch_synth_cat_dom"/>
</dbReference>
<evidence type="ECO:0000313" key="11">
    <source>
        <dbReference type="Proteomes" id="UP000422764"/>
    </source>
</evidence>
<proteinExistence type="inferred from homology"/>
<evidence type="ECO:0000259" key="8">
    <source>
        <dbReference type="Pfam" id="PF00534"/>
    </source>
</evidence>
<organism evidence="10 11">
    <name type="scientific">Clostridium bovifaecis</name>
    <dbReference type="NCBI Taxonomy" id="2184719"/>
    <lineage>
        <taxon>Bacteria</taxon>
        <taxon>Bacillati</taxon>
        <taxon>Bacillota</taxon>
        <taxon>Clostridia</taxon>
        <taxon>Eubacteriales</taxon>
        <taxon>Clostridiaceae</taxon>
        <taxon>Clostridium</taxon>
    </lineage>
</organism>
<evidence type="ECO:0000313" key="10">
    <source>
        <dbReference type="EMBL" id="QGU96295.1"/>
    </source>
</evidence>
<dbReference type="AlphaFoldDB" id="A0A6I6FEI8"/>
<dbReference type="EMBL" id="CP046522">
    <property type="protein sequence ID" value="QGU96295.1"/>
    <property type="molecule type" value="Genomic_DNA"/>
</dbReference>
<dbReference type="GO" id="GO:0005978">
    <property type="term" value="P:glycogen biosynthetic process"/>
    <property type="evidence" value="ECO:0007669"/>
    <property type="project" value="UniProtKB-UniRule"/>
</dbReference>
<keyword evidence="11" id="KW-1185">Reference proteome</keyword>
<evidence type="ECO:0000256" key="4">
    <source>
        <dbReference type="ARBA" id="ARBA00022676"/>
    </source>
</evidence>
<sequence>MKILFTASEAYPFIKTGGLGDVAYALPKALRKLGIDIRVIIPKYTKIIKKHSDRMEKIAEYKVQVGWRSQYCGLLHLEYDGIPYYFIDNEYYFKRGNAYGDFDDGERFSFFSKAVLEAIKYLDGFVPDILHCNDWHTAISIPLLKEHYENDSRYSNIKTVYTIHNLKYQGLFAKEVLGELLNLGMEYFSEDKLKYYNAISFMKGGIIFADAVTTVSPTYAEEIKTEYYGEGLNGLLRSRGCDLYGIVNGVDIDLNNPSTDENIFENYDENNIYGKEKNKVELQGLLKLPQDKSIPIIAMVTRLEEQKGVDLIREIIEELLNEDIQLVVLGTGTQRYEDMFKFYAWKYPQKVSANIYFDNSLAQKIYAGSDMFLMPSKFEPCGIGQLIALRYGSIPIVRETGGLNDTIHSFNEFTGEGNGFSFKAYSSQDMIYTIRRALEFFRNKELWSKLVKKAMSEDYSWDKSAEQYIEVYNKLLCK</sequence>
<feature type="domain" description="Glycosyl transferase family 1" evidence="8">
    <location>
        <begin position="291"/>
        <end position="439"/>
    </location>
</feature>
<keyword evidence="5 7" id="KW-0808">Transferase</keyword>
<dbReference type="PANTHER" id="PTHR45825">
    <property type="entry name" value="GRANULE-BOUND STARCH SYNTHASE 1, CHLOROPLASTIC/AMYLOPLASTIC"/>
    <property type="match status" value="1"/>
</dbReference>
<dbReference type="SUPFAM" id="SSF53756">
    <property type="entry name" value="UDP-Glycosyltransferase/glycogen phosphorylase"/>
    <property type="match status" value="1"/>
</dbReference>
<dbReference type="Pfam" id="PF08323">
    <property type="entry name" value="Glyco_transf_5"/>
    <property type="match status" value="1"/>
</dbReference>
<evidence type="ECO:0000256" key="1">
    <source>
        <dbReference type="ARBA" id="ARBA00001478"/>
    </source>
</evidence>
<protein>
    <recommendedName>
        <fullName evidence="7">Glycogen synthase</fullName>
        <ecNumber evidence="7">2.4.1.21</ecNumber>
    </recommendedName>
    <alternativeName>
        <fullName evidence="7">Starch [bacterial glycogen] synthase</fullName>
    </alternativeName>
</protein>
<dbReference type="Gene3D" id="3.40.50.2000">
    <property type="entry name" value="Glycogen Phosphorylase B"/>
    <property type="match status" value="2"/>
</dbReference>
<dbReference type="PANTHER" id="PTHR45825:SF11">
    <property type="entry name" value="ALPHA AMYLASE DOMAIN-CONTAINING PROTEIN"/>
    <property type="match status" value="1"/>
</dbReference>
<comment type="catalytic activity">
    <reaction evidence="1 7">
        <text>[(1-&gt;4)-alpha-D-glucosyl](n) + ADP-alpha-D-glucose = [(1-&gt;4)-alpha-D-glucosyl](n+1) + ADP + H(+)</text>
        <dbReference type="Rhea" id="RHEA:18189"/>
        <dbReference type="Rhea" id="RHEA-COMP:9584"/>
        <dbReference type="Rhea" id="RHEA-COMP:9587"/>
        <dbReference type="ChEBI" id="CHEBI:15378"/>
        <dbReference type="ChEBI" id="CHEBI:15444"/>
        <dbReference type="ChEBI" id="CHEBI:57498"/>
        <dbReference type="ChEBI" id="CHEBI:456216"/>
        <dbReference type="EC" id="2.4.1.21"/>
    </reaction>
</comment>
<dbReference type="InterPro" id="IPR011835">
    <property type="entry name" value="GS/SS"/>
</dbReference>
<comment type="function">
    <text evidence="2 7">Synthesizes alpha-1,4-glucan chains using ADP-glucose.</text>
</comment>
<dbReference type="NCBIfam" id="TIGR02095">
    <property type="entry name" value="glgA"/>
    <property type="match status" value="1"/>
</dbReference>
<feature type="binding site" evidence="7">
    <location>
        <position position="15"/>
    </location>
    <ligand>
        <name>ADP-alpha-D-glucose</name>
        <dbReference type="ChEBI" id="CHEBI:57498"/>
    </ligand>
</feature>
<dbReference type="Pfam" id="PF00534">
    <property type="entry name" value="Glycos_transf_1"/>
    <property type="match status" value="1"/>
</dbReference>
<dbReference type="NCBIfam" id="NF001899">
    <property type="entry name" value="PRK00654.1-2"/>
    <property type="match status" value="1"/>
</dbReference>
<feature type="domain" description="Starch synthase catalytic" evidence="9">
    <location>
        <begin position="2"/>
        <end position="237"/>
    </location>
</feature>
<accession>A0A6I6FEI8</accession>
<gene>
    <name evidence="7 10" type="primary">glgA</name>
    <name evidence="10" type="ORF">GOM49_15395</name>
</gene>
<name>A0A6I6FEI8_9CLOT</name>
<reference evidence="10 11" key="1">
    <citation type="submission" date="2019-12" db="EMBL/GenBank/DDBJ databases">
        <title>Genome sequenceing of Clostridium bovifaecis.</title>
        <authorList>
            <person name="Yao Y."/>
        </authorList>
    </citation>
    <scope>NUCLEOTIDE SEQUENCE [LARGE SCALE GENOMIC DNA]</scope>
    <source>
        <strain evidence="10 11">BXX</strain>
    </source>
</reference>
<dbReference type="GO" id="GO:0004373">
    <property type="term" value="F:alpha-1,4-glucan glucosyltransferase (UDP-glucose donor) activity"/>
    <property type="evidence" value="ECO:0007669"/>
    <property type="project" value="InterPro"/>
</dbReference>
<dbReference type="Proteomes" id="UP000422764">
    <property type="component" value="Chromosome"/>
</dbReference>
<dbReference type="InterPro" id="IPR001296">
    <property type="entry name" value="Glyco_trans_1"/>
</dbReference>
<comment type="pathway">
    <text evidence="7">Glycan biosynthesis; glycogen biosynthesis.</text>
</comment>
<dbReference type="GO" id="GO:0009011">
    <property type="term" value="F:alpha-1,4-glucan glucosyltransferase (ADP-glucose donor) activity"/>
    <property type="evidence" value="ECO:0007669"/>
    <property type="project" value="UniProtKB-UniRule"/>
</dbReference>
<dbReference type="EC" id="2.4.1.21" evidence="7"/>
<comment type="similarity">
    <text evidence="3 7">Belongs to the glycosyltransferase 1 family. Bacterial/plant glycogen synthase subfamily.</text>
</comment>
<evidence type="ECO:0000256" key="2">
    <source>
        <dbReference type="ARBA" id="ARBA00002764"/>
    </source>
</evidence>
<keyword evidence="6 7" id="KW-0320">Glycogen biosynthesis</keyword>